<accession>A0A9Q8SN81</accession>
<evidence type="ECO:0000313" key="1">
    <source>
        <dbReference type="EMBL" id="UQC80193.1"/>
    </source>
</evidence>
<gene>
    <name evidence="1" type="ORF">CLUP02_05675</name>
</gene>
<dbReference type="RefSeq" id="XP_049141824.1">
    <property type="nucleotide sequence ID" value="XM_049284681.1"/>
</dbReference>
<sequence length="149" mass="16779">MSRCRYARKRFYAGAPFDPCWFNKGDKVAQTRRGRMAIAKANSNQIQCKAKTTSRGIMFIYTSRDVQVLIDGGWDSLYRVVVNKSGDPVVMDSEITVQGTRGLDPMQWRYGGRALKGGKRNFRDTNGSSYTESNVTEDAHIPDLLQTSI</sequence>
<dbReference type="EMBL" id="CP019475">
    <property type="protein sequence ID" value="UQC80193.1"/>
    <property type="molecule type" value="Genomic_DNA"/>
</dbReference>
<name>A0A9Q8SN81_9PEZI</name>
<dbReference type="AlphaFoldDB" id="A0A9Q8SN81"/>
<dbReference type="KEGG" id="clup:CLUP02_05675"/>
<protein>
    <submittedName>
        <fullName evidence="1">Uncharacterized protein</fullName>
    </submittedName>
</protein>
<keyword evidence="2" id="KW-1185">Reference proteome</keyword>
<dbReference type="Proteomes" id="UP000830671">
    <property type="component" value="Chromosome 3"/>
</dbReference>
<dbReference type="GeneID" id="73339691"/>
<reference evidence="1" key="1">
    <citation type="journal article" date="2021" name="Mol. Plant Microbe Interact.">
        <title>Complete Genome Sequence of the Plant-Pathogenic Fungus Colletotrichum lupini.</title>
        <authorList>
            <person name="Baroncelli R."/>
            <person name="Pensec F."/>
            <person name="Da Lio D."/>
            <person name="Boufleur T."/>
            <person name="Vicente I."/>
            <person name="Sarrocco S."/>
            <person name="Picot A."/>
            <person name="Baraldi E."/>
            <person name="Sukno S."/>
            <person name="Thon M."/>
            <person name="Le Floch G."/>
        </authorList>
    </citation>
    <scope>NUCLEOTIDE SEQUENCE</scope>
    <source>
        <strain evidence="1">IMI 504893</strain>
    </source>
</reference>
<organism evidence="1 2">
    <name type="scientific">Colletotrichum lupini</name>
    <dbReference type="NCBI Taxonomy" id="145971"/>
    <lineage>
        <taxon>Eukaryota</taxon>
        <taxon>Fungi</taxon>
        <taxon>Dikarya</taxon>
        <taxon>Ascomycota</taxon>
        <taxon>Pezizomycotina</taxon>
        <taxon>Sordariomycetes</taxon>
        <taxon>Hypocreomycetidae</taxon>
        <taxon>Glomerellales</taxon>
        <taxon>Glomerellaceae</taxon>
        <taxon>Colletotrichum</taxon>
        <taxon>Colletotrichum acutatum species complex</taxon>
    </lineage>
</organism>
<evidence type="ECO:0000313" key="2">
    <source>
        <dbReference type="Proteomes" id="UP000830671"/>
    </source>
</evidence>
<proteinExistence type="predicted"/>